<proteinExistence type="predicted"/>
<sequence>SFLCRGSPNQERFLAAALSARFSKARVSGVSVAPAASPLRHRRGLCATLGVCTPEEDLLQPASEPEDVCKPTVWKGFRR</sequence>
<dbReference type="Proteomes" id="UP001321473">
    <property type="component" value="Unassembled WGS sequence"/>
</dbReference>
<evidence type="ECO:0000313" key="2">
    <source>
        <dbReference type="Proteomes" id="UP001321473"/>
    </source>
</evidence>
<gene>
    <name evidence="1" type="ORF">V5799_013725</name>
</gene>
<dbReference type="EMBL" id="JARKHS020022031">
    <property type="protein sequence ID" value="KAK8769809.1"/>
    <property type="molecule type" value="Genomic_DNA"/>
</dbReference>
<protein>
    <submittedName>
        <fullName evidence="1">Uncharacterized protein</fullName>
    </submittedName>
</protein>
<comment type="caution">
    <text evidence="1">The sequence shown here is derived from an EMBL/GenBank/DDBJ whole genome shotgun (WGS) entry which is preliminary data.</text>
</comment>
<accession>A0AAQ4E529</accession>
<dbReference type="AlphaFoldDB" id="A0AAQ4E529"/>
<name>A0AAQ4E529_AMBAM</name>
<keyword evidence="2" id="KW-1185">Reference proteome</keyword>
<evidence type="ECO:0000313" key="1">
    <source>
        <dbReference type="EMBL" id="KAK8769809.1"/>
    </source>
</evidence>
<reference evidence="1 2" key="1">
    <citation type="journal article" date="2023" name="Arcadia Sci">
        <title>De novo assembly of a long-read Amblyomma americanum tick genome.</title>
        <authorList>
            <person name="Chou S."/>
            <person name="Poskanzer K.E."/>
            <person name="Rollins M."/>
            <person name="Thuy-Boun P.S."/>
        </authorList>
    </citation>
    <scope>NUCLEOTIDE SEQUENCE [LARGE SCALE GENOMIC DNA]</scope>
    <source>
        <strain evidence="1">F_SG_1</strain>
        <tissue evidence="1">Salivary glands</tissue>
    </source>
</reference>
<organism evidence="1 2">
    <name type="scientific">Amblyomma americanum</name>
    <name type="common">Lone star tick</name>
    <dbReference type="NCBI Taxonomy" id="6943"/>
    <lineage>
        <taxon>Eukaryota</taxon>
        <taxon>Metazoa</taxon>
        <taxon>Ecdysozoa</taxon>
        <taxon>Arthropoda</taxon>
        <taxon>Chelicerata</taxon>
        <taxon>Arachnida</taxon>
        <taxon>Acari</taxon>
        <taxon>Parasitiformes</taxon>
        <taxon>Ixodida</taxon>
        <taxon>Ixodoidea</taxon>
        <taxon>Ixodidae</taxon>
        <taxon>Amblyomminae</taxon>
        <taxon>Amblyomma</taxon>
    </lineage>
</organism>
<feature type="non-terminal residue" evidence="1">
    <location>
        <position position="1"/>
    </location>
</feature>